<proteinExistence type="predicted"/>
<gene>
    <name evidence="1" type="ORF">GJ746_11045</name>
</gene>
<evidence type="ECO:0000313" key="2">
    <source>
        <dbReference type="Proteomes" id="UP000427108"/>
    </source>
</evidence>
<name>A0A6B8MW56_KLEOX</name>
<dbReference type="RefSeq" id="WP_154680233.1">
    <property type="nucleotide sequence ID" value="NZ_CP046115.1"/>
</dbReference>
<accession>A0A6B8MW56</accession>
<dbReference type="AlphaFoldDB" id="A0A6B8MW56"/>
<dbReference type="OrthoDB" id="6836702at2"/>
<reference evidence="1 2" key="1">
    <citation type="submission" date="2019-11" db="EMBL/GenBank/DDBJ databases">
        <title>Isolation and Application of One Kind of P-Hydroxybenzoic Acid Degrading Bacterium in Mitigating Cropping Obstacle of Cucumber.</title>
        <authorList>
            <person name="Wu F."/>
            <person name="An Y."/>
        </authorList>
    </citation>
    <scope>NUCLEOTIDE SEQUENCE [LARGE SCALE GENOMIC DNA]</scope>
    <source>
        <strain evidence="1 2">P620</strain>
    </source>
</reference>
<evidence type="ECO:0000313" key="1">
    <source>
        <dbReference type="EMBL" id="QGN37807.1"/>
    </source>
</evidence>
<sequence length="278" mass="29793">MGQMVSLNGANFTDTRLPILYNYPGLCAGSLMLLDAEKIAADFNFSATAVTTYTDNLAAEVAEELTAKTAKDLRLAWNNSLVTTGEAPEALFERTDKGGIHGIVSLLNQQVGHRGRFQCPGIMEYIAAHQNERQFALFMHYQVTRTGGGTGAQQAVECIISSQVSPSANRLIISRLPNMISDEAGLHSQLSDKAGADLTSTVYYQDLPVWGAASGFGSLVNNACKSWILYRCHLVDVTASGMTFTELTAAEQQLLNVNFGAGGKYSSDTIPTSPSALP</sequence>
<dbReference type="Proteomes" id="UP000427108">
    <property type="component" value="Chromosome"/>
</dbReference>
<protein>
    <submittedName>
        <fullName evidence="1">Uncharacterized protein</fullName>
    </submittedName>
</protein>
<organism evidence="1 2">
    <name type="scientific">Klebsiella oxytoca</name>
    <dbReference type="NCBI Taxonomy" id="571"/>
    <lineage>
        <taxon>Bacteria</taxon>
        <taxon>Pseudomonadati</taxon>
        <taxon>Pseudomonadota</taxon>
        <taxon>Gammaproteobacteria</taxon>
        <taxon>Enterobacterales</taxon>
        <taxon>Enterobacteriaceae</taxon>
        <taxon>Klebsiella/Raoultella group</taxon>
        <taxon>Klebsiella</taxon>
    </lineage>
</organism>
<dbReference type="EMBL" id="CP046115">
    <property type="protein sequence ID" value="QGN37807.1"/>
    <property type="molecule type" value="Genomic_DNA"/>
</dbReference>